<name>A0A942THE8_9BACI</name>
<evidence type="ECO:0000256" key="6">
    <source>
        <dbReference type="RuleBase" id="RU000716"/>
    </source>
</evidence>
<dbReference type="InterPro" id="IPR014284">
    <property type="entry name" value="RNA_pol_sigma-70_dom"/>
</dbReference>
<organism evidence="9 10">
    <name type="scientific">Lederbergia citrisecunda</name>
    <dbReference type="NCBI Taxonomy" id="2833583"/>
    <lineage>
        <taxon>Bacteria</taxon>
        <taxon>Bacillati</taxon>
        <taxon>Bacillota</taxon>
        <taxon>Bacilli</taxon>
        <taxon>Bacillales</taxon>
        <taxon>Bacillaceae</taxon>
        <taxon>Lederbergia</taxon>
    </lineage>
</organism>
<evidence type="ECO:0000259" key="7">
    <source>
        <dbReference type="Pfam" id="PF04542"/>
    </source>
</evidence>
<dbReference type="InterPro" id="IPR007627">
    <property type="entry name" value="RNA_pol_sigma70_r2"/>
</dbReference>
<dbReference type="EMBL" id="JAGYPJ010000001">
    <property type="protein sequence ID" value="MBS4198116.1"/>
    <property type="molecule type" value="Genomic_DNA"/>
</dbReference>
<dbReference type="Gene3D" id="1.10.1740.10">
    <property type="match status" value="1"/>
</dbReference>
<dbReference type="GO" id="GO:0016987">
    <property type="term" value="F:sigma factor activity"/>
    <property type="evidence" value="ECO:0007669"/>
    <property type="project" value="UniProtKB-KW"/>
</dbReference>
<evidence type="ECO:0000313" key="9">
    <source>
        <dbReference type="EMBL" id="MBS4198116.1"/>
    </source>
</evidence>
<dbReference type="InterPro" id="IPR039425">
    <property type="entry name" value="RNA_pol_sigma-70-like"/>
</dbReference>
<dbReference type="InterPro" id="IPR013324">
    <property type="entry name" value="RNA_pol_sigma_r3/r4-like"/>
</dbReference>
<keyword evidence="4 6" id="KW-0238">DNA-binding</keyword>
<dbReference type="PANTHER" id="PTHR43133:SF60">
    <property type="entry name" value="RNA POLYMERASE SIGMA FACTOR SIGV"/>
    <property type="match status" value="1"/>
</dbReference>
<keyword evidence="3 6" id="KW-0731">Sigma factor</keyword>
<dbReference type="InterPro" id="IPR013325">
    <property type="entry name" value="RNA_pol_sigma_r2"/>
</dbReference>
<comment type="caution">
    <text evidence="9">The sequence shown here is derived from an EMBL/GenBank/DDBJ whole genome shotgun (WGS) entry which is preliminary data.</text>
</comment>
<dbReference type="Proteomes" id="UP000682713">
    <property type="component" value="Unassembled WGS sequence"/>
</dbReference>
<dbReference type="PROSITE" id="PS01063">
    <property type="entry name" value="SIGMA70_ECF"/>
    <property type="match status" value="1"/>
</dbReference>
<dbReference type="GO" id="GO:0006352">
    <property type="term" value="P:DNA-templated transcription initiation"/>
    <property type="evidence" value="ECO:0007669"/>
    <property type="project" value="InterPro"/>
</dbReference>
<dbReference type="Pfam" id="PF04542">
    <property type="entry name" value="Sigma70_r2"/>
    <property type="match status" value="1"/>
</dbReference>
<dbReference type="Gene3D" id="1.10.10.10">
    <property type="entry name" value="Winged helix-like DNA-binding domain superfamily/Winged helix DNA-binding domain"/>
    <property type="match status" value="1"/>
</dbReference>
<evidence type="ECO:0000256" key="3">
    <source>
        <dbReference type="ARBA" id="ARBA00023082"/>
    </source>
</evidence>
<dbReference type="NCBIfam" id="TIGR02937">
    <property type="entry name" value="sigma70-ECF"/>
    <property type="match status" value="1"/>
</dbReference>
<evidence type="ECO:0000256" key="2">
    <source>
        <dbReference type="ARBA" id="ARBA00023015"/>
    </source>
</evidence>
<feature type="domain" description="RNA polymerase sigma factor 70 region 4 type 2" evidence="8">
    <location>
        <begin position="106"/>
        <end position="158"/>
    </location>
</feature>
<feature type="domain" description="RNA polymerase sigma-70 region 2" evidence="7">
    <location>
        <begin position="12"/>
        <end position="77"/>
    </location>
</feature>
<gene>
    <name evidence="9" type="ORF">KHA93_00390</name>
</gene>
<dbReference type="InterPro" id="IPR036388">
    <property type="entry name" value="WH-like_DNA-bd_sf"/>
</dbReference>
<accession>A0A942THE8</accession>
<dbReference type="GO" id="GO:0006950">
    <property type="term" value="P:response to stress"/>
    <property type="evidence" value="ECO:0007669"/>
    <property type="project" value="UniProtKB-ARBA"/>
</dbReference>
<keyword evidence="2 6" id="KW-0805">Transcription regulation</keyword>
<reference evidence="9 10" key="1">
    <citation type="submission" date="2021-05" db="EMBL/GenBank/DDBJ databases">
        <title>Novel Bacillus species.</title>
        <authorList>
            <person name="Liu G."/>
        </authorList>
    </citation>
    <scope>NUCLEOTIDE SEQUENCE [LARGE SCALE GENOMIC DNA]</scope>
    <source>
        <strain evidence="9 10">FJAT-49732</strain>
    </source>
</reference>
<dbReference type="GO" id="GO:0003677">
    <property type="term" value="F:DNA binding"/>
    <property type="evidence" value="ECO:0007669"/>
    <property type="project" value="UniProtKB-KW"/>
</dbReference>
<evidence type="ECO:0000259" key="8">
    <source>
        <dbReference type="Pfam" id="PF08281"/>
    </source>
</evidence>
<comment type="similarity">
    <text evidence="1 6">Belongs to the sigma-70 factor family. ECF subfamily.</text>
</comment>
<evidence type="ECO:0000256" key="1">
    <source>
        <dbReference type="ARBA" id="ARBA00010641"/>
    </source>
</evidence>
<dbReference type="PANTHER" id="PTHR43133">
    <property type="entry name" value="RNA POLYMERASE ECF-TYPE SIGMA FACTO"/>
    <property type="match status" value="1"/>
</dbReference>
<dbReference type="InterPro" id="IPR000838">
    <property type="entry name" value="RNA_pol_sigma70_ECF_CS"/>
</dbReference>
<keyword evidence="5 6" id="KW-0804">Transcription</keyword>
<dbReference type="AlphaFoldDB" id="A0A942THE8"/>
<dbReference type="CDD" id="cd06171">
    <property type="entry name" value="Sigma70_r4"/>
    <property type="match status" value="1"/>
</dbReference>
<dbReference type="SUPFAM" id="SSF88946">
    <property type="entry name" value="Sigma2 domain of RNA polymerase sigma factors"/>
    <property type="match status" value="1"/>
</dbReference>
<sequence length="170" mass="19787">MSKSNIIISEWFHLYSNDVYNYLVYYTGSTDVEDLVQEVFIKVIMGLKSYKGQSSPKTWIISIARNVAIDDARKRNKKRNLSFDEQLISIDGDSPEKFFLQNEEKQALYNAIQMLKSNYREVILLRGIKDMTVSETAEILNWKEEKVRSTYSRALKSLRKLQGGDLNDEL</sequence>
<proteinExistence type="inferred from homology"/>
<keyword evidence="10" id="KW-1185">Reference proteome</keyword>
<evidence type="ECO:0000256" key="5">
    <source>
        <dbReference type="ARBA" id="ARBA00023163"/>
    </source>
</evidence>
<evidence type="ECO:0000313" key="10">
    <source>
        <dbReference type="Proteomes" id="UP000682713"/>
    </source>
</evidence>
<dbReference type="Pfam" id="PF08281">
    <property type="entry name" value="Sigma70_r4_2"/>
    <property type="match status" value="1"/>
</dbReference>
<protein>
    <recommendedName>
        <fullName evidence="6">RNA polymerase sigma factor</fullName>
    </recommendedName>
</protein>
<dbReference type="SUPFAM" id="SSF88659">
    <property type="entry name" value="Sigma3 and sigma4 domains of RNA polymerase sigma factors"/>
    <property type="match status" value="1"/>
</dbReference>
<dbReference type="RefSeq" id="WP_213108904.1">
    <property type="nucleotide sequence ID" value="NZ_JAGYPJ010000001.1"/>
</dbReference>
<dbReference type="InterPro" id="IPR013249">
    <property type="entry name" value="RNA_pol_sigma70_r4_t2"/>
</dbReference>
<evidence type="ECO:0000256" key="4">
    <source>
        <dbReference type="ARBA" id="ARBA00023125"/>
    </source>
</evidence>